<dbReference type="EMBL" id="CM000880">
    <property type="protein sequence ID" value="PNT77857.1"/>
    <property type="molecule type" value="Genomic_DNA"/>
</dbReference>
<accession>A0A2K2DUA2</accession>
<organism evidence="1">
    <name type="scientific">Brachypodium distachyon</name>
    <name type="common">Purple false brome</name>
    <name type="synonym">Trachynia distachya</name>
    <dbReference type="NCBI Taxonomy" id="15368"/>
    <lineage>
        <taxon>Eukaryota</taxon>
        <taxon>Viridiplantae</taxon>
        <taxon>Streptophyta</taxon>
        <taxon>Embryophyta</taxon>
        <taxon>Tracheophyta</taxon>
        <taxon>Spermatophyta</taxon>
        <taxon>Magnoliopsida</taxon>
        <taxon>Liliopsida</taxon>
        <taxon>Poales</taxon>
        <taxon>Poaceae</taxon>
        <taxon>BOP clade</taxon>
        <taxon>Pooideae</taxon>
        <taxon>Stipodae</taxon>
        <taxon>Brachypodieae</taxon>
        <taxon>Brachypodium</taxon>
    </lineage>
</organism>
<dbReference type="Gramene" id="PNT77857">
    <property type="protein sequence ID" value="PNT77857"/>
    <property type="gene ID" value="BRADI_1g69645v3"/>
</dbReference>
<dbReference type="AlphaFoldDB" id="A0A2K2DUA2"/>
<reference evidence="2" key="3">
    <citation type="submission" date="2018-08" db="UniProtKB">
        <authorList>
            <consortium name="EnsemblPlants"/>
        </authorList>
    </citation>
    <scope>IDENTIFICATION</scope>
    <source>
        <strain evidence="2">cv. Bd21</strain>
    </source>
</reference>
<keyword evidence="3" id="KW-1185">Reference proteome</keyword>
<evidence type="ECO:0000313" key="2">
    <source>
        <dbReference type="EnsemblPlants" id="PNT77857"/>
    </source>
</evidence>
<gene>
    <name evidence="1" type="ORF">BRADI_1g69645v3</name>
</gene>
<reference evidence="1 2" key="1">
    <citation type="journal article" date="2010" name="Nature">
        <title>Genome sequencing and analysis of the model grass Brachypodium distachyon.</title>
        <authorList>
            <consortium name="International Brachypodium Initiative"/>
        </authorList>
    </citation>
    <scope>NUCLEOTIDE SEQUENCE [LARGE SCALE GENOMIC DNA]</scope>
    <source>
        <strain evidence="1 2">Bd21</strain>
    </source>
</reference>
<proteinExistence type="predicted"/>
<sequence>MTGTPPSSISLYSKDEEEIELFASRIAQVPYLF</sequence>
<dbReference type="EnsemblPlants" id="PNT77857">
    <property type="protein sequence ID" value="PNT77857"/>
    <property type="gene ID" value="BRADI_1g69645v3"/>
</dbReference>
<protein>
    <submittedName>
        <fullName evidence="1 2">Uncharacterized protein</fullName>
    </submittedName>
</protein>
<dbReference type="InParanoid" id="A0A2K2DUA2"/>
<dbReference type="Proteomes" id="UP000008810">
    <property type="component" value="Chromosome 1"/>
</dbReference>
<evidence type="ECO:0000313" key="3">
    <source>
        <dbReference type="Proteomes" id="UP000008810"/>
    </source>
</evidence>
<name>A0A2K2DUA2_BRADI</name>
<evidence type="ECO:0000313" key="1">
    <source>
        <dbReference type="EMBL" id="PNT77857.1"/>
    </source>
</evidence>
<reference evidence="1" key="2">
    <citation type="submission" date="2017-06" db="EMBL/GenBank/DDBJ databases">
        <title>WGS assembly of Brachypodium distachyon.</title>
        <authorList>
            <consortium name="The International Brachypodium Initiative"/>
            <person name="Lucas S."/>
            <person name="Harmon-Smith M."/>
            <person name="Lail K."/>
            <person name="Tice H."/>
            <person name="Grimwood J."/>
            <person name="Bruce D."/>
            <person name="Barry K."/>
            <person name="Shu S."/>
            <person name="Lindquist E."/>
            <person name="Wang M."/>
            <person name="Pitluck S."/>
            <person name="Vogel J.P."/>
            <person name="Garvin D.F."/>
            <person name="Mockler T.C."/>
            <person name="Schmutz J."/>
            <person name="Rokhsar D."/>
            <person name="Bevan M.W."/>
        </authorList>
    </citation>
    <scope>NUCLEOTIDE SEQUENCE</scope>
    <source>
        <strain evidence="1">Bd21</strain>
    </source>
</reference>